<dbReference type="EMBL" id="JAIWYP010000002">
    <property type="protein sequence ID" value="KAH3872854.1"/>
    <property type="molecule type" value="Genomic_DNA"/>
</dbReference>
<keyword evidence="2" id="KW-1185">Reference proteome</keyword>
<sequence>MTGCPSLHASEYLLNSSRRHCDRKKSQRQHAVNHLHCCKDVRRYVRNCET</sequence>
<reference evidence="1" key="1">
    <citation type="journal article" date="2019" name="bioRxiv">
        <title>The Genome of the Zebra Mussel, Dreissena polymorpha: A Resource for Invasive Species Research.</title>
        <authorList>
            <person name="McCartney M.A."/>
            <person name="Auch B."/>
            <person name="Kono T."/>
            <person name="Mallez S."/>
            <person name="Zhang Y."/>
            <person name="Obille A."/>
            <person name="Becker A."/>
            <person name="Abrahante J.E."/>
            <person name="Garbe J."/>
            <person name="Badalamenti J.P."/>
            <person name="Herman A."/>
            <person name="Mangelson H."/>
            <person name="Liachko I."/>
            <person name="Sullivan S."/>
            <person name="Sone E.D."/>
            <person name="Koren S."/>
            <person name="Silverstein K.A.T."/>
            <person name="Beckman K.B."/>
            <person name="Gohl D.M."/>
        </authorList>
    </citation>
    <scope>NUCLEOTIDE SEQUENCE</scope>
    <source>
        <strain evidence="1">Duluth1</strain>
        <tissue evidence="1">Whole animal</tissue>
    </source>
</reference>
<dbReference type="AlphaFoldDB" id="A0A9D4MAS5"/>
<evidence type="ECO:0000313" key="2">
    <source>
        <dbReference type="Proteomes" id="UP000828390"/>
    </source>
</evidence>
<name>A0A9D4MAS5_DREPO</name>
<dbReference type="Proteomes" id="UP000828390">
    <property type="component" value="Unassembled WGS sequence"/>
</dbReference>
<reference evidence="1" key="2">
    <citation type="submission" date="2020-11" db="EMBL/GenBank/DDBJ databases">
        <authorList>
            <person name="McCartney M.A."/>
            <person name="Auch B."/>
            <person name="Kono T."/>
            <person name="Mallez S."/>
            <person name="Becker A."/>
            <person name="Gohl D.M."/>
            <person name="Silverstein K.A.T."/>
            <person name="Koren S."/>
            <person name="Bechman K.B."/>
            <person name="Herman A."/>
            <person name="Abrahante J.E."/>
            <person name="Garbe J."/>
        </authorList>
    </citation>
    <scope>NUCLEOTIDE SEQUENCE</scope>
    <source>
        <strain evidence="1">Duluth1</strain>
        <tissue evidence="1">Whole animal</tissue>
    </source>
</reference>
<evidence type="ECO:0000313" key="1">
    <source>
        <dbReference type="EMBL" id="KAH3872854.1"/>
    </source>
</evidence>
<gene>
    <name evidence="1" type="ORF">DPMN_036077</name>
</gene>
<protein>
    <submittedName>
        <fullName evidence="1">Uncharacterized protein</fullName>
    </submittedName>
</protein>
<organism evidence="1 2">
    <name type="scientific">Dreissena polymorpha</name>
    <name type="common">Zebra mussel</name>
    <name type="synonym">Mytilus polymorpha</name>
    <dbReference type="NCBI Taxonomy" id="45954"/>
    <lineage>
        <taxon>Eukaryota</taxon>
        <taxon>Metazoa</taxon>
        <taxon>Spiralia</taxon>
        <taxon>Lophotrochozoa</taxon>
        <taxon>Mollusca</taxon>
        <taxon>Bivalvia</taxon>
        <taxon>Autobranchia</taxon>
        <taxon>Heteroconchia</taxon>
        <taxon>Euheterodonta</taxon>
        <taxon>Imparidentia</taxon>
        <taxon>Neoheterodontei</taxon>
        <taxon>Myida</taxon>
        <taxon>Dreissenoidea</taxon>
        <taxon>Dreissenidae</taxon>
        <taxon>Dreissena</taxon>
    </lineage>
</organism>
<proteinExistence type="predicted"/>
<comment type="caution">
    <text evidence="1">The sequence shown here is derived from an EMBL/GenBank/DDBJ whole genome shotgun (WGS) entry which is preliminary data.</text>
</comment>
<accession>A0A9D4MAS5</accession>